<dbReference type="Pfam" id="PF26639">
    <property type="entry name" value="Het-6_barrel"/>
    <property type="match status" value="1"/>
</dbReference>
<dbReference type="Pfam" id="PF06985">
    <property type="entry name" value="HET"/>
    <property type="match status" value="1"/>
</dbReference>
<proteinExistence type="predicted"/>
<organism evidence="3 4">
    <name type="scientific">Lojkania enalia</name>
    <dbReference type="NCBI Taxonomy" id="147567"/>
    <lineage>
        <taxon>Eukaryota</taxon>
        <taxon>Fungi</taxon>
        <taxon>Dikarya</taxon>
        <taxon>Ascomycota</taxon>
        <taxon>Pezizomycotina</taxon>
        <taxon>Dothideomycetes</taxon>
        <taxon>Pleosporomycetidae</taxon>
        <taxon>Pleosporales</taxon>
        <taxon>Pleosporales incertae sedis</taxon>
        <taxon>Lojkania</taxon>
    </lineage>
</organism>
<sequence>MDSQTEPKNFVVLADDPELQGFVHGSFEEPEERVSRRGVPDYRPKLREPRPAAEIWAIAKKKVTRLAGIRMKAGRFKYTEISGDQIRLLRIRPGKVEDNIVCDLCIKSLAEVRGKYEALSYSWGVEEASEIIFIHTLQPDPSNPPFFRQGLMEEFPVRPNLFKALRQLRREDKPIVMWIDAICINQRETQAAKLEKDQQLSMMSNIYNSAKNVCIWLGDADDESTTALKLVNDIMNFQVLDLCLEATDESDERRWCDLIDTLKAPWFSRRWIIQEVASARDASVHVGKDVVHWDDLADAILLLHENLDRLKRQFKNEMFIEVPLLSATQLVKALANVCRKSQSGEIVERLLDLETLVCTFQQFQARYSEDVIHSVRSLAKDAPKPDEEKDFRTMVEHERSTRDLFIAFVNRCIKNSGSLDIICRHWAPPITDTAGEEIKLPTWISELTNGPFGLPGEARERQNGENFVALSPNDKRKRYNASLDWGAFNDSDRPRSSSILNSKIKPPKVSVLSPSGPNNDDQRLYDGGHIIMPPVASPIQEMENPYKRPLTPILNMALSESKRRGQYIQPSVDKDSTPISPHSGSSSAQISHSRDLESLENPTSPPNEDVTDENSSRNHVSPSRHRRNRAISMIGPTERPTTSDFWTSIYQTARFPGSLRLQPNRKSSKNRQETYIQQDKEHLEGLGGILKVQGFVLGVVKDHSDVMRGGIVPGDWLQKLGWNRNAQDNRVSDVLWRTLVADRNPEGGNPPGWYQRACLHCLKDTRLTNSKGDLDSHRADKVEESMTSSYLKRVESVIWRRRIIEVEARPDVTGPLLYGLAPEGTKEGDYVCILFGCSVPVVLSKVRELPQNLKMYELVGEAYVHGKMDGEAVQDPKLVKKLREEFKLQ</sequence>
<dbReference type="PANTHER" id="PTHR24148">
    <property type="entry name" value="ANKYRIN REPEAT DOMAIN-CONTAINING PROTEIN 39 HOMOLOG-RELATED"/>
    <property type="match status" value="1"/>
</dbReference>
<dbReference type="Proteomes" id="UP000800093">
    <property type="component" value="Unassembled WGS sequence"/>
</dbReference>
<reference evidence="4" key="1">
    <citation type="journal article" date="2020" name="Stud. Mycol.">
        <title>101 Dothideomycetes genomes: A test case for predicting lifestyles and emergence of pathogens.</title>
        <authorList>
            <person name="Haridas S."/>
            <person name="Albert R."/>
            <person name="Binder M."/>
            <person name="Bloem J."/>
            <person name="LaButti K."/>
            <person name="Salamov A."/>
            <person name="Andreopoulos B."/>
            <person name="Baker S."/>
            <person name="Barry K."/>
            <person name="Bills G."/>
            <person name="Bluhm B."/>
            <person name="Cannon C."/>
            <person name="Castanera R."/>
            <person name="Culley D."/>
            <person name="Daum C."/>
            <person name="Ezra D."/>
            <person name="Gonzalez J."/>
            <person name="Henrissat B."/>
            <person name="Kuo A."/>
            <person name="Liang C."/>
            <person name="Lipzen A."/>
            <person name="Lutzoni F."/>
            <person name="Magnuson J."/>
            <person name="Mondo S."/>
            <person name="Nolan M."/>
            <person name="Ohm R."/>
            <person name="Pangilinan J."/>
            <person name="Park H.-J."/>
            <person name="Ramirez L."/>
            <person name="Alfaro M."/>
            <person name="Sun H."/>
            <person name="Tritt A."/>
            <person name="Yoshinaga Y."/>
            <person name="Zwiers L.-H."/>
            <person name="Turgeon B."/>
            <person name="Goodwin S."/>
            <person name="Spatafora J."/>
            <person name="Crous P."/>
            <person name="Grigoriev I."/>
        </authorList>
    </citation>
    <scope>NUCLEOTIDE SEQUENCE [LARGE SCALE GENOMIC DNA]</scope>
    <source>
        <strain evidence="4">CBS 304.66</strain>
    </source>
</reference>
<gene>
    <name evidence="3" type="ORF">CC78DRAFT_614271</name>
</gene>
<evidence type="ECO:0000313" key="3">
    <source>
        <dbReference type="EMBL" id="KAF2267331.1"/>
    </source>
</evidence>
<evidence type="ECO:0000256" key="1">
    <source>
        <dbReference type="SAM" id="MobiDB-lite"/>
    </source>
</evidence>
<evidence type="ECO:0000259" key="2">
    <source>
        <dbReference type="Pfam" id="PF06985"/>
    </source>
</evidence>
<dbReference type="AlphaFoldDB" id="A0A9P4KEQ1"/>
<feature type="region of interest" description="Disordered" evidence="1">
    <location>
        <begin position="491"/>
        <end position="530"/>
    </location>
</feature>
<feature type="domain" description="Heterokaryon incompatibility" evidence="2">
    <location>
        <begin position="116"/>
        <end position="275"/>
    </location>
</feature>
<dbReference type="PANTHER" id="PTHR24148:SF64">
    <property type="entry name" value="HETEROKARYON INCOMPATIBILITY DOMAIN-CONTAINING PROTEIN"/>
    <property type="match status" value="1"/>
</dbReference>
<dbReference type="InterPro" id="IPR010730">
    <property type="entry name" value="HET"/>
</dbReference>
<feature type="region of interest" description="Disordered" evidence="1">
    <location>
        <begin position="564"/>
        <end position="643"/>
    </location>
</feature>
<name>A0A9P4KEQ1_9PLEO</name>
<keyword evidence="4" id="KW-1185">Reference proteome</keyword>
<dbReference type="InterPro" id="IPR052895">
    <property type="entry name" value="HetReg/Transcr_Mod"/>
</dbReference>
<feature type="compositionally biased region" description="Low complexity" evidence="1">
    <location>
        <begin position="577"/>
        <end position="591"/>
    </location>
</feature>
<evidence type="ECO:0000313" key="4">
    <source>
        <dbReference type="Proteomes" id="UP000800093"/>
    </source>
</evidence>
<comment type="caution">
    <text evidence="3">The sequence shown here is derived from an EMBL/GenBank/DDBJ whole genome shotgun (WGS) entry which is preliminary data.</text>
</comment>
<dbReference type="EMBL" id="ML986592">
    <property type="protein sequence ID" value="KAF2267331.1"/>
    <property type="molecule type" value="Genomic_DNA"/>
</dbReference>
<protein>
    <recommendedName>
        <fullName evidence="2">Heterokaryon incompatibility domain-containing protein</fullName>
    </recommendedName>
</protein>
<accession>A0A9P4KEQ1</accession>
<dbReference type="OrthoDB" id="3477286at2759"/>